<keyword evidence="2" id="KW-1185">Reference proteome</keyword>
<dbReference type="InterPro" id="IPR014958">
    <property type="entry name" value="DGC"/>
</dbReference>
<dbReference type="Pfam" id="PF08859">
    <property type="entry name" value="DGC"/>
    <property type="match status" value="1"/>
</dbReference>
<dbReference type="EMBL" id="CP015106">
    <property type="protein sequence ID" value="ASJ14480.1"/>
    <property type="molecule type" value="Genomic_DNA"/>
</dbReference>
<name>A0A2Z2N269_9EURY</name>
<dbReference type="KEGG" id="trl:A3L10_04785"/>
<sequence length="125" mass="13539">MMETPKVCLITCGNSLSEIIVLEALKEVGSEVALCPLSAVVGGVSDILGLLKEARYVMVVDSCSEACAKKLIDGLRIRYDEYLNLEEKLGIKTPCYTSPSGEVVDDIGLAAAYLIERIEEVLKEL</sequence>
<proteinExistence type="predicted"/>
<evidence type="ECO:0000313" key="1">
    <source>
        <dbReference type="EMBL" id="ASJ14480.1"/>
    </source>
</evidence>
<dbReference type="Proteomes" id="UP000250085">
    <property type="component" value="Chromosome"/>
</dbReference>
<accession>A0A2Z2N269</accession>
<organism evidence="1 2">
    <name type="scientific">Thermococcus radiotolerans</name>
    <dbReference type="NCBI Taxonomy" id="187880"/>
    <lineage>
        <taxon>Archaea</taxon>
        <taxon>Methanobacteriati</taxon>
        <taxon>Methanobacteriota</taxon>
        <taxon>Thermococci</taxon>
        <taxon>Thermococcales</taxon>
        <taxon>Thermococcaceae</taxon>
        <taxon>Thermococcus</taxon>
    </lineage>
</organism>
<evidence type="ECO:0000313" key="2">
    <source>
        <dbReference type="Proteomes" id="UP000250085"/>
    </source>
</evidence>
<protein>
    <recommendedName>
        <fullName evidence="3">Zinc-binding protein</fullName>
    </recommendedName>
</protein>
<evidence type="ECO:0008006" key="3">
    <source>
        <dbReference type="Google" id="ProtNLM"/>
    </source>
</evidence>
<dbReference type="AlphaFoldDB" id="A0A2Z2N269"/>
<reference evidence="1 2" key="1">
    <citation type="submission" date="2016-04" db="EMBL/GenBank/DDBJ databases">
        <title>Complete genome sequence of Thermococcus radiotolerans type strain EJ2.</title>
        <authorList>
            <person name="Oger P.M."/>
        </authorList>
    </citation>
    <scope>NUCLEOTIDE SEQUENCE [LARGE SCALE GENOMIC DNA]</scope>
    <source>
        <strain evidence="1 2">EJ2</strain>
    </source>
</reference>
<gene>
    <name evidence="1" type="ORF">A3L10_04785</name>
</gene>